<feature type="transmembrane region" description="Helical" evidence="1">
    <location>
        <begin position="12"/>
        <end position="32"/>
    </location>
</feature>
<sequence>MNPIIQLKLHWAIIGLLIGIGVAFVTNILVLGNTWQEAIVISIGPGIGLAIVFYALPPLQ</sequence>
<gene>
    <name evidence="2" type="ORF">BDK88_3640</name>
</gene>
<dbReference type="EMBL" id="SHMP01000007">
    <property type="protein sequence ID" value="RZV06619.1"/>
    <property type="molecule type" value="Genomic_DNA"/>
</dbReference>
<evidence type="ECO:0000313" key="2">
    <source>
        <dbReference type="EMBL" id="RZV06619.1"/>
    </source>
</evidence>
<keyword evidence="1" id="KW-1133">Transmembrane helix</keyword>
<protein>
    <submittedName>
        <fullName evidence="2">Uncharacterized protein</fullName>
    </submittedName>
</protein>
<comment type="caution">
    <text evidence="2">The sequence shown here is derived from an EMBL/GenBank/DDBJ whole genome shotgun (WGS) entry which is preliminary data.</text>
</comment>
<dbReference type="Proteomes" id="UP000291097">
    <property type="component" value="Unassembled WGS sequence"/>
</dbReference>
<proteinExistence type="predicted"/>
<reference evidence="2 3" key="1">
    <citation type="submission" date="2019-02" db="EMBL/GenBank/DDBJ databases">
        <title>Genomic Encyclopedia of Archaeal and Bacterial Type Strains, Phase II (KMG-II): from individual species to whole genera.</title>
        <authorList>
            <person name="Goeker M."/>
        </authorList>
    </citation>
    <scope>NUCLEOTIDE SEQUENCE [LARGE SCALE GENOMIC DNA]</scope>
    <source>
        <strain evidence="2 3">DSM 18328</strain>
    </source>
</reference>
<evidence type="ECO:0000256" key="1">
    <source>
        <dbReference type="SAM" id="Phobius"/>
    </source>
</evidence>
<feature type="transmembrane region" description="Helical" evidence="1">
    <location>
        <begin position="38"/>
        <end position="56"/>
    </location>
</feature>
<organism evidence="2 3">
    <name type="scientific">Natrinema hispanicum</name>
    <dbReference type="NCBI Taxonomy" id="392421"/>
    <lineage>
        <taxon>Archaea</taxon>
        <taxon>Methanobacteriati</taxon>
        <taxon>Methanobacteriota</taxon>
        <taxon>Stenosarchaea group</taxon>
        <taxon>Halobacteria</taxon>
        <taxon>Halobacteriales</taxon>
        <taxon>Natrialbaceae</taxon>
        <taxon>Natrinema</taxon>
    </lineage>
</organism>
<keyword evidence="1" id="KW-0812">Transmembrane</keyword>
<dbReference type="AlphaFoldDB" id="A0A482Y2E8"/>
<evidence type="ECO:0000313" key="3">
    <source>
        <dbReference type="Proteomes" id="UP000291097"/>
    </source>
</evidence>
<name>A0A482Y2E8_9EURY</name>
<keyword evidence="1" id="KW-0472">Membrane</keyword>
<accession>A0A482Y2E8</accession>